<comment type="pathway">
    <text evidence="4">Cofactor biosynthesis; pyridoxine 5'-phosphate biosynthesis; pyridoxine 5'-phosphate from D-erythrose 4-phosphate: step 5/5.</text>
</comment>
<gene>
    <name evidence="4 6" type="primary">pdxJ</name>
    <name evidence="6" type="ORF">GCM10011403_08940</name>
</gene>
<dbReference type="Proteomes" id="UP000627715">
    <property type="component" value="Unassembled WGS sequence"/>
</dbReference>
<dbReference type="Pfam" id="PF03740">
    <property type="entry name" value="PdxJ"/>
    <property type="match status" value="1"/>
</dbReference>
<comment type="catalytic activity">
    <reaction evidence="4">
        <text>3-amino-2-oxopropyl phosphate + 1-deoxy-D-xylulose 5-phosphate = pyridoxine 5'-phosphate + phosphate + 2 H2O + H(+)</text>
        <dbReference type="Rhea" id="RHEA:15265"/>
        <dbReference type="ChEBI" id="CHEBI:15377"/>
        <dbReference type="ChEBI" id="CHEBI:15378"/>
        <dbReference type="ChEBI" id="CHEBI:43474"/>
        <dbReference type="ChEBI" id="CHEBI:57279"/>
        <dbReference type="ChEBI" id="CHEBI:57792"/>
        <dbReference type="ChEBI" id="CHEBI:58589"/>
        <dbReference type="EC" id="2.6.99.2"/>
    </reaction>
</comment>
<proteinExistence type="inferred from homology"/>
<evidence type="ECO:0000313" key="7">
    <source>
        <dbReference type="Proteomes" id="UP000627715"/>
    </source>
</evidence>
<evidence type="ECO:0000256" key="2">
    <source>
        <dbReference type="ARBA" id="ARBA00022679"/>
    </source>
</evidence>
<feature type="binding site" evidence="4">
    <location>
        <position position="16"/>
    </location>
    <ligand>
        <name>3-amino-2-oxopropyl phosphate</name>
        <dbReference type="ChEBI" id="CHEBI:57279"/>
    </ligand>
</feature>
<dbReference type="Gene3D" id="3.20.20.70">
    <property type="entry name" value="Aldolase class I"/>
    <property type="match status" value="1"/>
</dbReference>
<dbReference type="InterPro" id="IPR036130">
    <property type="entry name" value="Pyridoxine-5'_phos_synth"/>
</dbReference>
<reference evidence="6" key="1">
    <citation type="journal article" date="2014" name="Int. J. Syst. Evol. Microbiol.">
        <title>Complete genome sequence of Corynebacterium casei LMG S-19264T (=DSM 44701T), isolated from a smear-ripened cheese.</title>
        <authorList>
            <consortium name="US DOE Joint Genome Institute (JGI-PGF)"/>
            <person name="Walter F."/>
            <person name="Albersmeier A."/>
            <person name="Kalinowski J."/>
            <person name="Ruckert C."/>
        </authorList>
    </citation>
    <scope>NUCLEOTIDE SEQUENCE</scope>
    <source>
        <strain evidence="6">CGMCC 1.15425</strain>
    </source>
</reference>
<dbReference type="PANTHER" id="PTHR30456">
    <property type="entry name" value="PYRIDOXINE 5'-PHOSPHATE SYNTHASE"/>
    <property type="match status" value="1"/>
</dbReference>
<comment type="caution">
    <text evidence="6">The sequence shown here is derived from an EMBL/GenBank/DDBJ whole genome shotgun (WGS) entry which is preliminary data.</text>
</comment>
<sequence length="245" mass="26774">MLSVNVNKIALIRNARGTDYPNLLHFIRHILAAGVKGITVHPRPDERHITRQDTYDIAELLTSYPDVEFNIEGFPSDAFMAMIAEVKPAQCTLVPDEPGQLTSDHGWDVEQQQALLSDVLGRLAAMGVRSSLFLDPLPSRVEAVKAVGADRIELYTESFARACAGSAENPQLLSACLRDYRETTDKARALGLGVNAGHDLNLENLATFLEHCPVDEVSIGHALVVESLEMGMPEVLKRYLAITGG</sequence>
<keyword evidence="2 4" id="KW-0808">Transferase</keyword>
<dbReference type="GO" id="GO:0008615">
    <property type="term" value="P:pyridoxine biosynthetic process"/>
    <property type="evidence" value="ECO:0007669"/>
    <property type="project" value="UniProtKB-UniRule"/>
</dbReference>
<organism evidence="6 7">
    <name type="scientific">Pseudohongiella nitratireducens</name>
    <dbReference type="NCBI Taxonomy" id="1768907"/>
    <lineage>
        <taxon>Bacteria</taxon>
        <taxon>Pseudomonadati</taxon>
        <taxon>Pseudomonadota</taxon>
        <taxon>Gammaproteobacteria</taxon>
        <taxon>Pseudomonadales</taxon>
        <taxon>Pseudohongiellaceae</taxon>
        <taxon>Pseudohongiella</taxon>
    </lineage>
</organism>
<comment type="subcellular location">
    <subcellularLocation>
        <location evidence="4">Cytoplasm</location>
    </subcellularLocation>
</comment>
<feature type="active site" description="Proton donor" evidence="4">
    <location>
        <position position="198"/>
    </location>
</feature>
<feature type="site" description="Transition state stabilizer" evidence="4">
    <location>
        <position position="153"/>
    </location>
</feature>
<dbReference type="GO" id="GO:0033856">
    <property type="term" value="F:pyridoxine 5'-phosphate synthase activity"/>
    <property type="evidence" value="ECO:0007669"/>
    <property type="project" value="UniProtKB-UniRule"/>
</dbReference>
<dbReference type="InterPro" id="IPR004569">
    <property type="entry name" value="PyrdxlP_synth_PdxJ"/>
</dbReference>
<dbReference type="PANTHER" id="PTHR30456:SF0">
    <property type="entry name" value="PYRIDOXINE 5'-PHOSPHATE SYNTHASE"/>
    <property type="match status" value="1"/>
</dbReference>
<dbReference type="NCBIfam" id="TIGR00559">
    <property type="entry name" value="pdxJ"/>
    <property type="match status" value="1"/>
</dbReference>
<dbReference type="EC" id="2.6.99.2" evidence="4 5"/>
<feature type="binding site" evidence="4">
    <location>
        <position position="48"/>
    </location>
    <ligand>
        <name>1-deoxy-D-xylulose 5-phosphate</name>
        <dbReference type="ChEBI" id="CHEBI:57792"/>
    </ligand>
</feature>
<dbReference type="CDD" id="cd00003">
    <property type="entry name" value="PNPsynthase"/>
    <property type="match status" value="1"/>
</dbReference>
<feature type="binding site" evidence="4">
    <location>
        <position position="5"/>
    </location>
    <ligand>
        <name>3-amino-2-oxopropyl phosphate</name>
        <dbReference type="ChEBI" id="CHEBI:57279"/>
    </ligand>
</feature>
<evidence type="ECO:0000256" key="4">
    <source>
        <dbReference type="HAMAP-Rule" id="MF_00279"/>
    </source>
</evidence>
<name>A0A917LRV1_9GAMM</name>
<dbReference type="HAMAP" id="MF_00279">
    <property type="entry name" value="PdxJ"/>
    <property type="match status" value="1"/>
</dbReference>
<protein>
    <recommendedName>
        <fullName evidence="4 5">Pyridoxine 5'-phosphate synthase</fullName>
        <shortName evidence="4">PNP synthase</shortName>
        <ecNumber evidence="4 5">2.6.99.2</ecNumber>
    </recommendedName>
</protein>
<comment type="function">
    <text evidence="4">Catalyzes the complicated ring closure reaction between the two acyclic compounds 1-deoxy-D-xylulose-5-phosphate (DXP) and 3-amino-2-oxopropyl phosphate (1-amino-acetone-3-phosphate or AAP) to form pyridoxine 5'-phosphate (PNP) and inorganic phosphate.</text>
</comment>
<evidence type="ECO:0000256" key="5">
    <source>
        <dbReference type="NCBIfam" id="TIGR00559"/>
    </source>
</evidence>
<feature type="binding site" evidence="4">
    <location>
        <begin position="220"/>
        <end position="221"/>
    </location>
    <ligand>
        <name>3-amino-2-oxopropyl phosphate</name>
        <dbReference type="ChEBI" id="CHEBI:57279"/>
    </ligand>
</feature>
<comment type="subunit">
    <text evidence="4">Homooctamer; tetramer of dimers.</text>
</comment>
<accession>A0A917LRV1</accession>
<evidence type="ECO:0000256" key="3">
    <source>
        <dbReference type="ARBA" id="ARBA00023096"/>
    </source>
</evidence>
<dbReference type="NCBIfam" id="NF003626">
    <property type="entry name" value="PRK05265.1-4"/>
    <property type="match status" value="1"/>
</dbReference>
<reference evidence="6" key="2">
    <citation type="submission" date="2020-09" db="EMBL/GenBank/DDBJ databases">
        <authorList>
            <person name="Sun Q."/>
            <person name="Zhou Y."/>
        </authorList>
    </citation>
    <scope>NUCLEOTIDE SEQUENCE</scope>
    <source>
        <strain evidence="6">CGMCC 1.15425</strain>
    </source>
</reference>
<feature type="binding site" evidence="4">
    <location>
        <position position="199"/>
    </location>
    <ligand>
        <name>3-amino-2-oxopropyl phosphate</name>
        <dbReference type="ChEBI" id="CHEBI:57279"/>
    </ligand>
</feature>
<keyword evidence="7" id="KW-1185">Reference proteome</keyword>
<dbReference type="SUPFAM" id="SSF63892">
    <property type="entry name" value="Pyridoxine 5'-phosphate synthase"/>
    <property type="match status" value="1"/>
</dbReference>
<dbReference type="EMBL" id="BMIY01000003">
    <property type="protein sequence ID" value="GGG53977.1"/>
    <property type="molecule type" value="Genomic_DNA"/>
</dbReference>
<keyword evidence="3 4" id="KW-0664">Pyridoxine biosynthesis</keyword>
<keyword evidence="1 4" id="KW-0963">Cytoplasm</keyword>
<dbReference type="RefSeq" id="WP_068809982.1">
    <property type="nucleotide sequence ID" value="NZ_BMIY01000003.1"/>
</dbReference>
<feature type="active site" description="Proton acceptor" evidence="4">
    <location>
        <position position="41"/>
    </location>
</feature>
<evidence type="ECO:0000313" key="6">
    <source>
        <dbReference type="EMBL" id="GGG53977.1"/>
    </source>
</evidence>
<dbReference type="AlphaFoldDB" id="A0A917LRV1"/>
<feature type="binding site" evidence="4">
    <location>
        <position position="43"/>
    </location>
    <ligand>
        <name>1-deoxy-D-xylulose 5-phosphate</name>
        <dbReference type="ChEBI" id="CHEBI:57792"/>
    </ligand>
</feature>
<evidence type="ECO:0000256" key="1">
    <source>
        <dbReference type="ARBA" id="ARBA00022490"/>
    </source>
</evidence>
<comment type="caution">
    <text evidence="4">Lacks conserved residue(s) required for the propagation of feature annotation.</text>
</comment>
<feature type="active site" description="Proton acceptor" evidence="4">
    <location>
        <position position="72"/>
    </location>
</feature>
<dbReference type="OrthoDB" id="9806590at2"/>
<comment type="similarity">
    <text evidence="4">Belongs to the PNP synthase family.</text>
</comment>
<feature type="binding site" evidence="4">
    <location>
        <position position="102"/>
    </location>
    <ligand>
        <name>1-deoxy-D-xylulose 5-phosphate</name>
        <dbReference type="ChEBI" id="CHEBI:57792"/>
    </ligand>
</feature>
<dbReference type="GO" id="GO:0005829">
    <property type="term" value="C:cytosol"/>
    <property type="evidence" value="ECO:0007669"/>
    <property type="project" value="TreeGrafter"/>
</dbReference>
<dbReference type="InterPro" id="IPR013785">
    <property type="entry name" value="Aldolase_TIM"/>
</dbReference>